<accession>A0AAN1BMZ1</accession>
<proteinExistence type="predicted"/>
<dbReference type="Proteomes" id="UP000194159">
    <property type="component" value="Plasmid pRetNXC12e"/>
</dbReference>
<protein>
    <recommendedName>
        <fullName evidence="4">Exopolysaccharide synthesis protein</fullName>
    </recommendedName>
</protein>
<organism evidence="2 3">
    <name type="scientific">Rhizobium etli</name>
    <dbReference type="NCBI Taxonomy" id="29449"/>
    <lineage>
        <taxon>Bacteria</taxon>
        <taxon>Pseudomonadati</taxon>
        <taxon>Pseudomonadota</taxon>
        <taxon>Alphaproteobacteria</taxon>
        <taxon>Hyphomicrobiales</taxon>
        <taxon>Rhizobiaceae</taxon>
        <taxon>Rhizobium/Agrobacterium group</taxon>
        <taxon>Rhizobium</taxon>
    </lineage>
</organism>
<evidence type="ECO:0000256" key="1">
    <source>
        <dbReference type="SAM" id="MobiDB-lite"/>
    </source>
</evidence>
<evidence type="ECO:0000313" key="2">
    <source>
        <dbReference type="EMBL" id="ARQ14240.1"/>
    </source>
</evidence>
<name>A0AAN1BMZ1_RHIET</name>
<gene>
    <name evidence="2" type="ORF">NXC12_PE00646</name>
</gene>
<geneLocation type="plasmid" evidence="3">
    <name>pretnxc12e</name>
</geneLocation>
<keyword evidence="2" id="KW-0614">Plasmid</keyword>
<dbReference type="AlphaFoldDB" id="A0AAN1BMZ1"/>
<feature type="region of interest" description="Disordered" evidence="1">
    <location>
        <begin position="274"/>
        <end position="313"/>
    </location>
</feature>
<reference evidence="2 3" key="1">
    <citation type="submission" date="2017-04" db="EMBL/GenBank/DDBJ databases">
        <title>Complete genome sequences of Rhizobium genomic linages associated to common bean (phaseolus vulgaris).</title>
        <authorList>
            <person name="Santamaria R.I."/>
            <person name="Bustos P."/>
            <person name="Perez-Carrascal O."/>
            <person name="Martinez-Flores I."/>
            <person name="Juarez S."/>
            <person name="Lozano L."/>
            <person name="Miranda F."/>
            <person name="Vinuesa P."/>
            <person name="Martinez-Romero E."/>
            <person name="Cevallos M.A."/>
            <person name="Romero D."/>
            <person name="Davila G."/>
            <person name="Gonzalez V."/>
        </authorList>
    </citation>
    <scope>NUCLEOTIDE SEQUENCE [LARGE SCALE GENOMIC DNA]</scope>
    <source>
        <strain evidence="2 3">NXC12</strain>
        <plasmid evidence="3">pretnxc12e</plasmid>
    </source>
</reference>
<dbReference type="InterPro" id="IPR046071">
    <property type="entry name" value="DUF6030"/>
</dbReference>
<evidence type="ECO:0000313" key="3">
    <source>
        <dbReference type="Proteomes" id="UP000194159"/>
    </source>
</evidence>
<dbReference type="Pfam" id="PF19495">
    <property type="entry name" value="DUF6030"/>
    <property type="match status" value="1"/>
</dbReference>
<feature type="compositionally biased region" description="Polar residues" evidence="1">
    <location>
        <begin position="274"/>
        <end position="290"/>
    </location>
</feature>
<sequence>MLPAAGSSRDSPPQRWKFPLLSNRRSLRRPALFLLALLVATSAVSYLDIRQSAGPTEDFENRALNKAALSSRPAVRSDPAASSPRPTISISRHLMELPKLDLASQFLRMWLVSGANICGALREAGIEVSEWKAASMRNRDYECYFQRIYERDEVRPLSSTFLRVRGDKTGNVVEIRAKIVGPEIDAEGFLAPDVLRIFEIVVKQACWRDFEDALASIRSLRHVETERFGSYLSFMREAGSENSFNFALGLKAAPGSQARTRAYFSADRWLATANPRTPQTSSASTGSAHSDQPMALNIGASAGSDPRPSRNCG</sequence>
<evidence type="ECO:0008006" key="4">
    <source>
        <dbReference type="Google" id="ProtNLM"/>
    </source>
</evidence>
<dbReference type="EMBL" id="CP020911">
    <property type="protein sequence ID" value="ARQ14240.1"/>
    <property type="molecule type" value="Genomic_DNA"/>
</dbReference>